<feature type="compositionally biased region" description="Polar residues" evidence="5">
    <location>
        <begin position="514"/>
        <end position="530"/>
    </location>
</feature>
<evidence type="ECO:0000256" key="3">
    <source>
        <dbReference type="ARBA" id="ARBA00022552"/>
    </source>
</evidence>
<evidence type="ECO:0000313" key="6">
    <source>
        <dbReference type="EMBL" id="JAG19679.1"/>
    </source>
</evidence>
<name>A0A0A9XI87_LYGHE</name>
<keyword evidence="3" id="KW-0698">rRNA processing</keyword>
<evidence type="ECO:0008006" key="7">
    <source>
        <dbReference type="Google" id="ProtNLM"/>
    </source>
</evidence>
<evidence type="ECO:0000256" key="1">
    <source>
        <dbReference type="ARBA" id="ARBA00004123"/>
    </source>
</evidence>
<gene>
    <name evidence="6" type="ORF">CM83_59247</name>
</gene>
<comment type="similarity">
    <text evidence="2">Belongs to the RRP1 family.</text>
</comment>
<dbReference type="EMBL" id="GBHO01023925">
    <property type="protein sequence ID" value="JAG19679.1"/>
    <property type="molecule type" value="Transcribed_RNA"/>
</dbReference>
<feature type="region of interest" description="Disordered" evidence="5">
    <location>
        <begin position="392"/>
        <end position="429"/>
    </location>
</feature>
<reference evidence="6" key="2">
    <citation type="submission" date="2014-07" db="EMBL/GenBank/DDBJ databases">
        <authorList>
            <person name="Hull J."/>
        </authorList>
    </citation>
    <scope>NUCLEOTIDE SEQUENCE</scope>
</reference>
<feature type="region of interest" description="Disordered" evidence="5">
    <location>
        <begin position="456"/>
        <end position="489"/>
    </location>
</feature>
<accession>A0A0A9XI87</accession>
<evidence type="ECO:0000256" key="5">
    <source>
        <dbReference type="SAM" id="MobiDB-lite"/>
    </source>
</evidence>
<sequence>MDSKPSKEVLRVAQELSFARALASNDKTLRDRALKRLNKWFASMPRKKESFNEASFTRLWKGLYYCVWMSDKPLIQEECVDRICKLIHSLQNFKDFQKFVRCFFQCMSQAWFNLDSFRLDKFLMLIRRFLRQLLERLRLNDWNHKMVKEVIEHDLKPSYVNAPLGLNIHIAEIFLEELAKVGRGALSANVVFEFVKPFGEMLCETKDFRYMRTITNNVFFYLLRQSEEAIKHQAKFEAWRSTGFAGGEIDVMEEVSNEVEDEEDEDMMGGDDSDMEDDTPLDPRAGKVDVLLPPLEFDASQIIKLLAGLRKNPELSTKARKQIVLILNKFKTYQQGKYPLGIHKVELIEPEDEHEVIDKAAEKLASIEEELWKNSDVTGEKVKKKFKEPGNKGVVRKRKPSAWETTPLKSKKVAKASKSPGTEGSWTVIPAPDTRLKMTNGTKSPEFETNGFISTPMEASATNSSSPVISHTGIDSTPSADPVSSSRKQLLPVTTAVRSELAIKKRNKKKKRNSQQQELDSSWGDSAWESTTDEIEIPVSPIRNVSLGAEGIQTSMRTPLHNGHLGAVSGSGKKVEFVLNRNSSQEEEEYKMTLMKRPSIPYDALKKPPQSVLKQTPVSSPAVQMDWLPPSLAEIS</sequence>
<feature type="compositionally biased region" description="Basic residues" evidence="5">
    <location>
        <begin position="504"/>
        <end position="513"/>
    </location>
</feature>
<reference evidence="6" key="1">
    <citation type="journal article" date="2014" name="PLoS ONE">
        <title>Transcriptome-Based Identification of ABC Transporters in the Western Tarnished Plant Bug Lygus hesperus.</title>
        <authorList>
            <person name="Hull J.J."/>
            <person name="Chaney K."/>
            <person name="Geib S.M."/>
            <person name="Fabrick J.A."/>
            <person name="Brent C.S."/>
            <person name="Walsh D."/>
            <person name="Lavine L.C."/>
        </authorList>
    </citation>
    <scope>NUCLEOTIDE SEQUENCE</scope>
</reference>
<dbReference type="PANTHER" id="PTHR13026:SF0">
    <property type="entry name" value="RIBOSOMAL RNA PROCESSING 1B"/>
    <property type="match status" value="1"/>
</dbReference>
<organism evidence="6">
    <name type="scientific">Lygus hesperus</name>
    <name type="common">Western plant bug</name>
    <dbReference type="NCBI Taxonomy" id="30085"/>
    <lineage>
        <taxon>Eukaryota</taxon>
        <taxon>Metazoa</taxon>
        <taxon>Ecdysozoa</taxon>
        <taxon>Arthropoda</taxon>
        <taxon>Hexapoda</taxon>
        <taxon>Insecta</taxon>
        <taxon>Pterygota</taxon>
        <taxon>Neoptera</taxon>
        <taxon>Paraneoptera</taxon>
        <taxon>Hemiptera</taxon>
        <taxon>Heteroptera</taxon>
        <taxon>Panheteroptera</taxon>
        <taxon>Cimicomorpha</taxon>
        <taxon>Miridae</taxon>
        <taxon>Mirini</taxon>
        <taxon>Lygus</taxon>
    </lineage>
</organism>
<evidence type="ECO:0000256" key="2">
    <source>
        <dbReference type="ARBA" id="ARBA00006374"/>
    </source>
</evidence>
<keyword evidence="4" id="KW-0539">Nucleus</keyword>
<feature type="region of interest" description="Disordered" evidence="5">
    <location>
        <begin position="601"/>
        <end position="620"/>
    </location>
</feature>
<protein>
    <recommendedName>
        <fullName evidence="7">Ribosomal RNA processing protein 1 B</fullName>
    </recommendedName>
</protein>
<evidence type="ECO:0000256" key="4">
    <source>
        <dbReference type="ARBA" id="ARBA00023242"/>
    </source>
</evidence>
<comment type="subcellular location">
    <subcellularLocation>
        <location evidence="1">Nucleus</location>
    </subcellularLocation>
</comment>
<dbReference type="InterPro" id="IPR010301">
    <property type="entry name" value="RRP1"/>
</dbReference>
<dbReference type="GO" id="GO:0006364">
    <property type="term" value="P:rRNA processing"/>
    <property type="evidence" value="ECO:0007669"/>
    <property type="project" value="UniProtKB-KW"/>
</dbReference>
<feature type="region of interest" description="Disordered" evidence="5">
    <location>
        <begin position="256"/>
        <end position="280"/>
    </location>
</feature>
<proteinExistence type="inferred from homology"/>
<dbReference type="GO" id="GO:0005634">
    <property type="term" value="C:nucleus"/>
    <property type="evidence" value="ECO:0007669"/>
    <property type="project" value="UniProtKB-SubCell"/>
</dbReference>
<feature type="region of interest" description="Disordered" evidence="5">
    <location>
        <begin position="502"/>
        <end position="535"/>
    </location>
</feature>
<dbReference type="Pfam" id="PF05997">
    <property type="entry name" value="Nop52"/>
    <property type="match status" value="1"/>
</dbReference>
<feature type="compositionally biased region" description="Polar residues" evidence="5">
    <location>
        <begin position="460"/>
        <end position="488"/>
    </location>
</feature>
<dbReference type="GO" id="GO:0030688">
    <property type="term" value="C:preribosome, small subunit precursor"/>
    <property type="evidence" value="ECO:0007669"/>
    <property type="project" value="InterPro"/>
</dbReference>
<dbReference type="AlphaFoldDB" id="A0A0A9XI87"/>
<dbReference type="PANTHER" id="PTHR13026">
    <property type="entry name" value="NNP-1 PROTEIN NOVEL NUCLEAR PROTEIN 1 NOP52"/>
    <property type="match status" value="1"/>
</dbReference>